<dbReference type="Pfam" id="PF13540">
    <property type="entry name" value="RCC1_2"/>
    <property type="match status" value="1"/>
</dbReference>
<dbReference type="Gene3D" id="2.130.10.30">
    <property type="entry name" value="Regulator of chromosome condensation 1/beta-lactamase-inhibitor protein II"/>
    <property type="match status" value="2"/>
</dbReference>
<evidence type="ECO:0000256" key="1">
    <source>
        <dbReference type="PROSITE-ProRule" id="PRU00235"/>
    </source>
</evidence>
<dbReference type="GO" id="GO:0005737">
    <property type="term" value="C:cytoplasm"/>
    <property type="evidence" value="ECO:0007669"/>
    <property type="project" value="TreeGrafter"/>
</dbReference>
<dbReference type="PANTHER" id="PTHR45982">
    <property type="entry name" value="REGULATOR OF CHROMOSOME CONDENSATION"/>
    <property type="match status" value="1"/>
</dbReference>
<dbReference type="InterPro" id="IPR036047">
    <property type="entry name" value="F-box-like_dom_sf"/>
</dbReference>
<feature type="repeat" description="RCC1" evidence="1">
    <location>
        <begin position="151"/>
        <end position="206"/>
    </location>
</feature>
<feature type="repeat" description="RCC1" evidence="1">
    <location>
        <begin position="95"/>
        <end position="150"/>
    </location>
</feature>
<dbReference type="SUPFAM" id="SSF81383">
    <property type="entry name" value="F-box domain"/>
    <property type="match status" value="1"/>
</dbReference>
<gene>
    <name evidence="2" type="ORF">F5890DRAFT_1486907</name>
</gene>
<dbReference type="GO" id="GO:0005085">
    <property type="term" value="F:guanyl-nucleotide exchange factor activity"/>
    <property type="evidence" value="ECO:0007669"/>
    <property type="project" value="TreeGrafter"/>
</dbReference>
<accession>A0AA38Q810</accession>
<evidence type="ECO:0000313" key="3">
    <source>
        <dbReference type="Proteomes" id="UP001163850"/>
    </source>
</evidence>
<dbReference type="EMBL" id="MU801899">
    <property type="protein sequence ID" value="KAJ3989329.1"/>
    <property type="molecule type" value="Genomic_DNA"/>
</dbReference>
<protein>
    <submittedName>
        <fullName evidence="2">Regulator of chromosome condensation 1/beta-lactamase-inhibitor protein II</fullName>
    </submittedName>
</protein>
<dbReference type="InterPro" id="IPR000408">
    <property type="entry name" value="Reg_chr_condens"/>
</dbReference>
<reference evidence="2" key="1">
    <citation type="submission" date="2022-08" db="EMBL/GenBank/DDBJ databases">
        <authorList>
            <consortium name="DOE Joint Genome Institute"/>
            <person name="Min B."/>
            <person name="Riley R."/>
            <person name="Sierra-Patev S."/>
            <person name="Naranjo-Ortiz M."/>
            <person name="Looney B."/>
            <person name="Konkel Z."/>
            <person name="Slot J.C."/>
            <person name="Sakamoto Y."/>
            <person name="Steenwyk J.L."/>
            <person name="Rokas A."/>
            <person name="Carro J."/>
            <person name="Camarero S."/>
            <person name="Ferreira P."/>
            <person name="Molpeceres G."/>
            <person name="Ruiz-Duenas F.J."/>
            <person name="Serrano A."/>
            <person name="Henrissat B."/>
            <person name="Drula E."/>
            <person name="Hughes K.W."/>
            <person name="Mata J.L."/>
            <person name="Ishikawa N.K."/>
            <person name="Vargas-Isla R."/>
            <person name="Ushijima S."/>
            <person name="Smith C.A."/>
            <person name="Ahrendt S."/>
            <person name="Andreopoulos W."/>
            <person name="He G."/>
            <person name="Labutti K."/>
            <person name="Lipzen A."/>
            <person name="Ng V."/>
            <person name="Sandor L."/>
            <person name="Barry K."/>
            <person name="Martinez A.T."/>
            <person name="Xiao Y."/>
            <person name="Gibbons J.G."/>
            <person name="Terashima K."/>
            <person name="Hibbett D.S."/>
            <person name="Grigoriev I.V."/>
        </authorList>
    </citation>
    <scope>NUCLEOTIDE SEQUENCE</scope>
    <source>
        <strain evidence="2">TFB7829</strain>
    </source>
</reference>
<dbReference type="PROSITE" id="PS50012">
    <property type="entry name" value="RCC1_3"/>
    <property type="match status" value="2"/>
</dbReference>
<organism evidence="2 3">
    <name type="scientific">Lentinula detonsa</name>
    <dbReference type="NCBI Taxonomy" id="2804962"/>
    <lineage>
        <taxon>Eukaryota</taxon>
        <taxon>Fungi</taxon>
        <taxon>Dikarya</taxon>
        <taxon>Basidiomycota</taxon>
        <taxon>Agaricomycotina</taxon>
        <taxon>Agaricomycetes</taxon>
        <taxon>Agaricomycetidae</taxon>
        <taxon>Agaricales</taxon>
        <taxon>Marasmiineae</taxon>
        <taxon>Omphalotaceae</taxon>
        <taxon>Lentinula</taxon>
    </lineage>
</organism>
<dbReference type="InterPro" id="IPR051553">
    <property type="entry name" value="Ran_GTPase-activating"/>
</dbReference>
<dbReference type="PANTHER" id="PTHR45982:SF3">
    <property type="entry name" value="F-BOX PROTEIN POF9"/>
    <property type="match status" value="1"/>
</dbReference>
<evidence type="ECO:0000313" key="2">
    <source>
        <dbReference type="EMBL" id="KAJ3989329.1"/>
    </source>
</evidence>
<dbReference type="Proteomes" id="UP001163850">
    <property type="component" value="Unassembled WGS sequence"/>
</dbReference>
<dbReference type="SUPFAM" id="SSF50985">
    <property type="entry name" value="RCC1/BLIP-II"/>
    <property type="match status" value="1"/>
</dbReference>
<dbReference type="InterPro" id="IPR009091">
    <property type="entry name" value="RCC1/BLIP-II"/>
</dbReference>
<sequence>MMSLLPIPHSLSSPSTTSAMLAVTDIPIEILLDNLLPRLPLNDLLKLQSTNKFFAALCADESFWRTKAQEDFNFPDESTARTSGWKFIYLRLTKPRVFVWGQKEQGRLGMTTFPHSTLNNVSAPLELKFPGIRIVHLAAGGMSFQALDSEGYIHVWGALDGSQYALNRDGFSEPGKIATTPLRLQMPISIRSISCGRLHSSSLDSNNQIWTFMNWGRPFRLVSDLLNDPGFTPIQVECGWNFSSALTSSGDVLVWWPFSDPLRTVIEVKMGEMDNQGESFRAHSTDGTINCTPWDLQTDPIVLPSLPSLPKLSDAESDSESVDDVPRIIKIAGFDNAMVALTNQGHVLLFDALGEVSLGNWQYLPYFSDASRIRDHEVFSNANLQPPQADFKITHISAHFRTFIAYSGSIVLMGSTETKPDMQPKIIPGLQNQAVISVVAGDYHFAAVTATGKLLSWGQYSEGALGLGDPGLLQPGTPGGFASEALRVQAVEMRRGTPPDVEVPTEVRFDGHRKKPKDRFCVSAAASGWHSGALVIDMKANENEDDSDLEIEKVAQPSGRTRRYFGIGGRGQGETPPLLGGIPGGIPTQDPALPYIGRGGGMFRIGFAGRGMHRGRGT</sequence>
<dbReference type="PRINTS" id="PR00633">
    <property type="entry name" value="RCCNDNSATION"/>
</dbReference>
<name>A0AA38Q810_9AGAR</name>
<dbReference type="AlphaFoldDB" id="A0AA38Q810"/>
<proteinExistence type="predicted"/>
<comment type="caution">
    <text evidence="2">The sequence shown here is derived from an EMBL/GenBank/DDBJ whole genome shotgun (WGS) entry which is preliminary data.</text>
</comment>